<organism evidence="1 2">
    <name type="scientific">Planktothrix tepida PCC 9214</name>
    <dbReference type="NCBI Taxonomy" id="671072"/>
    <lineage>
        <taxon>Bacteria</taxon>
        <taxon>Bacillati</taxon>
        <taxon>Cyanobacteriota</taxon>
        <taxon>Cyanophyceae</taxon>
        <taxon>Oscillatoriophycideae</taxon>
        <taxon>Oscillatoriales</taxon>
        <taxon>Microcoleaceae</taxon>
        <taxon>Planktothrix</taxon>
    </lineage>
</organism>
<reference evidence="2" key="1">
    <citation type="submission" date="2015-10" db="EMBL/GenBank/DDBJ databases">
        <authorList>
            <person name="Regsiter A."/>
            <person name="william w."/>
        </authorList>
    </citation>
    <scope>NUCLEOTIDE SEQUENCE [LARGE SCALE GENOMIC DNA]</scope>
</reference>
<dbReference type="AlphaFoldDB" id="A0A1J1LDN0"/>
<gene>
    <name evidence="1" type="ORF">PL9214290310</name>
</gene>
<keyword evidence="2" id="KW-1185">Reference proteome</keyword>
<protein>
    <submittedName>
        <fullName evidence="1">Uncharacterized protein</fullName>
    </submittedName>
</protein>
<evidence type="ECO:0000313" key="2">
    <source>
        <dbReference type="Proteomes" id="UP000184315"/>
    </source>
</evidence>
<name>A0A1J1LDN0_9CYAN</name>
<sequence length="62" mass="7083">MATVIAPNEDPNEELAKAVTPAISSFLIENLLVWLPKKQITHHYTQYKHELGIINDISISYY</sequence>
<evidence type="ECO:0000313" key="1">
    <source>
        <dbReference type="EMBL" id="CUR30719.1"/>
    </source>
</evidence>
<proteinExistence type="predicted"/>
<accession>A0A1J1LDN0</accession>
<dbReference type="EMBL" id="CZDF01000132">
    <property type="protein sequence ID" value="CUR30719.1"/>
    <property type="molecule type" value="Genomic_DNA"/>
</dbReference>
<dbReference type="Proteomes" id="UP000184315">
    <property type="component" value="Unassembled WGS sequence"/>
</dbReference>